<dbReference type="GO" id="GO:0008270">
    <property type="term" value="F:zinc ion binding"/>
    <property type="evidence" value="ECO:0007669"/>
    <property type="project" value="UniProtKB-KW"/>
</dbReference>
<feature type="transmembrane region" description="Helical" evidence="5">
    <location>
        <begin position="590"/>
        <end position="610"/>
    </location>
</feature>
<dbReference type="SUPFAM" id="SSF57850">
    <property type="entry name" value="RING/U-box"/>
    <property type="match status" value="2"/>
</dbReference>
<keyword evidence="9" id="KW-1185">Reference proteome</keyword>
<dbReference type="Proteomes" id="UP001375240">
    <property type="component" value="Unassembled WGS sequence"/>
</dbReference>
<evidence type="ECO:0000313" key="9">
    <source>
        <dbReference type="Proteomes" id="UP001375240"/>
    </source>
</evidence>
<evidence type="ECO:0000259" key="7">
    <source>
        <dbReference type="PROSITE" id="PS51787"/>
    </source>
</evidence>
<dbReference type="AlphaFoldDB" id="A0AAV9UZY3"/>
<dbReference type="PROSITE" id="PS50089">
    <property type="entry name" value="ZF_RING_2"/>
    <property type="match status" value="2"/>
</dbReference>
<dbReference type="EMBL" id="JAVHNQ010000003">
    <property type="protein sequence ID" value="KAK6353197.1"/>
    <property type="molecule type" value="Genomic_DNA"/>
</dbReference>
<sequence>MSVELGSGSRPQLEPIIIDGVSELESDGLSQDASMTKKGTISAALPAYHTASSDRDLESRRLVQLLQCEVCHRILRQPLTLPCGQTLCRSCLPSIHDRRNISYPNEPNRLQGFACPFAECEGKEHSVADCNTDITLANILLICKDILSSEPLGPLHDLPDHLIYTPADLNNDLLSPKSPGSTSTLAFTYRLAQQGLLPSGNEDLLNAPSLPEPADPLDKQLLDALQSRIRPELDCHVCYSLYHHPTTTSCGHTFCRSCLERVADHSNFCPLCRRPLSSYRSVTAHGGNKRLESLLSILCPDAVATREAHAAENVLDGEHSVPIFACSLTFPHLPLFLHIFEPRYRLMVRRAVNDGTRCFGMVSHQEGPRAPVDGDFDAPFVRYGTMLRITNLQMLRDGRSILELVGTYRFRIVSYIWKDGYPLANIERLEDLPFAEEETIEAAERLLNSSSESSPPDLGSLSTQELYQQVLDFLDSMQSESAQWFTDRLLRNYGPPPRDPALLPFWIATLLPVNDREKYMVLVSTTTRERLKMVVTWIRRMDRGSWRNRRYLHRFLSRMSPIVLVIVAVYVSLIHGQGNEERSISSSQPWVYLVSAVTAVMVVAAIFSLAH</sequence>
<keyword evidence="5" id="KW-1133">Transmembrane helix</keyword>
<proteinExistence type="predicted"/>
<dbReference type="InterPro" id="IPR015947">
    <property type="entry name" value="PUA-like_sf"/>
</dbReference>
<keyword evidence="2 4" id="KW-0863">Zinc-finger</keyword>
<name>A0AAV9UZY3_9PEZI</name>
<keyword evidence="5" id="KW-0472">Membrane</keyword>
<dbReference type="SMART" id="SM00464">
    <property type="entry name" value="LON"/>
    <property type="match status" value="1"/>
</dbReference>
<evidence type="ECO:0000256" key="1">
    <source>
        <dbReference type="ARBA" id="ARBA00022723"/>
    </source>
</evidence>
<organism evidence="8 9">
    <name type="scientific">Orbilia brochopaga</name>
    <dbReference type="NCBI Taxonomy" id="3140254"/>
    <lineage>
        <taxon>Eukaryota</taxon>
        <taxon>Fungi</taxon>
        <taxon>Dikarya</taxon>
        <taxon>Ascomycota</taxon>
        <taxon>Pezizomycotina</taxon>
        <taxon>Orbiliomycetes</taxon>
        <taxon>Orbiliales</taxon>
        <taxon>Orbiliaceae</taxon>
        <taxon>Orbilia</taxon>
    </lineage>
</organism>
<feature type="domain" description="RING-type" evidence="6">
    <location>
        <begin position="235"/>
        <end position="273"/>
    </location>
</feature>
<comment type="caution">
    <text evidence="8">The sequence shown here is derived from an EMBL/GenBank/DDBJ whole genome shotgun (WGS) entry which is preliminary data.</text>
</comment>
<dbReference type="InterPro" id="IPR001841">
    <property type="entry name" value="Znf_RING"/>
</dbReference>
<keyword evidence="3" id="KW-0862">Zinc</keyword>
<evidence type="ECO:0000256" key="4">
    <source>
        <dbReference type="PROSITE-ProRule" id="PRU00175"/>
    </source>
</evidence>
<dbReference type="PANTHER" id="PTHR23327:SF42">
    <property type="entry name" value="LON PEPTIDASE N-TERMINAL DOMAIN AND RING FINGER PROTEIN C14F5.10C"/>
    <property type="match status" value="1"/>
</dbReference>
<feature type="transmembrane region" description="Helical" evidence="5">
    <location>
        <begin position="321"/>
        <end position="340"/>
    </location>
</feature>
<dbReference type="CDD" id="cd16514">
    <property type="entry name" value="RING-HC_LONFs_rpt2"/>
    <property type="match status" value="1"/>
</dbReference>
<keyword evidence="5" id="KW-0812">Transmembrane</keyword>
<protein>
    <submittedName>
        <fullName evidence="8">Uncharacterized protein</fullName>
    </submittedName>
</protein>
<gene>
    <name evidence="8" type="ORF">TWF696_005182</name>
</gene>
<dbReference type="InterPro" id="IPR027370">
    <property type="entry name" value="Znf-RING_euk"/>
</dbReference>
<dbReference type="Gene3D" id="2.30.130.40">
    <property type="entry name" value="LON domain-like"/>
    <property type="match status" value="1"/>
</dbReference>
<dbReference type="Gene3D" id="1.20.58.1480">
    <property type="match status" value="1"/>
</dbReference>
<reference evidence="8 9" key="1">
    <citation type="submission" date="2019-10" db="EMBL/GenBank/DDBJ databases">
        <authorList>
            <person name="Palmer J.M."/>
        </authorList>
    </citation>
    <scope>NUCLEOTIDE SEQUENCE [LARGE SCALE GENOMIC DNA]</scope>
    <source>
        <strain evidence="8 9">TWF696</strain>
    </source>
</reference>
<keyword evidence="1" id="KW-0479">Metal-binding</keyword>
<dbReference type="Pfam" id="PF02190">
    <property type="entry name" value="LON_substr_bdg"/>
    <property type="match status" value="1"/>
</dbReference>
<feature type="domain" description="Lon N-terminal" evidence="7">
    <location>
        <begin position="312"/>
        <end position="542"/>
    </location>
</feature>
<dbReference type="PROSITE" id="PS00518">
    <property type="entry name" value="ZF_RING_1"/>
    <property type="match status" value="1"/>
</dbReference>
<dbReference type="Pfam" id="PF13445">
    <property type="entry name" value="zf-RING_UBOX"/>
    <property type="match status" value="1"/>
</dbReference>
<dbReference type="PANTHER" id="PTHR23327">
    <property type="entry name" value="RING FINGER PROTEIN 127"/>
    <property type="match status" value="1"/>
</dbReference>
<dbReference type="Gene3D" id="3.30.40.10">
    <property type="entry name" value="Zinc/RING finger domain, C3HC4 (zinc finger)"/>
    <property type="match status" value="2"/>
</dbReference>
<dbReference type="SUPFAM" id="SSF88697">
    <property type="entry name" value="PUA domain-like"/>
    <property type="match status" value="1"/>
</dbReference>
<dbReference type="SMART" id="SM00184">
    <property type="entry name" value="RING"/>
    <property type="match status" value="2"/>
</dbReference>
<evidence type="ECO:0000256" key="2">
    <source>
        <dbReference type="ARBA" id="ARBA00022771"/>
    </source>
</evidence>
<evidence type="ECO:0000313" key="8">
    <source>
        <dbReference type="EMBL" id="KAK6353197.1"/>
    </source>
</evidence>
<dbReference type="Pfam" id="PF13923">
    <property type="entry name" value="zf-C3HC4_2"/>
    <property type="match status" value="1"/>
</dbReference>
<feature type="domain" description="RING-type" evidence="6">
    <location>
        <begin position="68"/>
        <end position="119"/>
    </location>
</feature>
<dbReference type="InterPro" id="IPR017907">
    <property type="entry name" value="Znf_RING_CS"/>
</dbReference>
<feature type="transmembrane region" description="Helical" evidence="5">
    <location>
        <begin position="555"/>
        <end position="578"/>
    </location>
</feature>
<accession>A0AAV9UZY3</accession>
<dbReference type="InterPro" id="IPR046336">
    <property type="entry name" value="Lon_prtase_N_sf"/>
</dbReference>
<dbReference type="PROSITE" id="PS51787">
    <property type="entry name" value="LON_N"/>
    <property type="match status" value="1"/>
</dbReference>
<evidence type="ECO:0000256" key="3">
    <source>
        <dbReference type="ARBA" id="ARBA00022833"/>
    </source>
</evidence>
<evidence type="ECO:0000259" key="6">
    <source>
        <dbReference type="PROSITE" id="PS50089"/>
    </source>
</evidence>
<evidence type="ECO:0000256" key="5">
    <source>
        <dbReference type="SAM" id="Phobius"/>
    </source>
</evidence>
<dbReference type="InterPro" id="IPR013083">
    <property type="entry name" value="Znf_RING/FYVE/PHD"/>
</dbReference>
<dbReference type="InterPro" id="IPR003111">
    <property type="entry name" value="Lon_prtase_N"/>
</dbReference>